<dbReference type="EMBL" id="SNRY01000874">
    <property type="protein sequence ID" value="KAA6335636.1"/>
    <property type="molecule type" value="Genomic_DNA"/>
</dbReference>
<feature type="domain" description="Pyruvate:ferredoxin oxidoreductase core" evidence="1">
    <location>
        <begin position="94"/>
        <end position="158"/>
    </location>
</feature>
<comment type="caution">
    <text evidence="2">The sequence shown here is derived from an EMBL/GenBank/DDBJ whole genome shotgun (WGS) entry which is preliminary data.</text>
</comment>
<sequence>MPGQKQWQMKPVHGMKEGWKPYKRNPETNVRYWAIPGMEGFQHRLGGLEKDYNTSAISTDPANHQKMTIIRQTKIDYIANCIPAQEVEGNTESADLLIVGWGGTYGHLRSAMEIMQEQGKKVALAHFKYINPLPKNTAEILRKYKKIVVAEQNMGQFAAILRTKVPEIPLLPFNRVKGQPFNVVRLVEEFTKISEEK</sequence>
<dbReference type="PANTHER" id="PTHR32154:SF20">
    <property type="entry name" value="2-OXOGLUTARATE OXIDOREDUCTASE SUBUNIT KORA"/>
    <property type="match status" value="1"/>
</dbReference>
<organism evidence="2">
    <name type="scientific">termite gut metagenome</name>
    <dbReference type="NCBI Taxonomy" id="433724"/>
    <lineage>
        <taxon>unclassified sequences</taxon>
        <taxon>metagenomes</taxon>
        <taxon>organismal metagenomes</taxon>
    </lineage>
</organism>
<evidence type="ECO:0000259" key="1">
    <source>
        <dbReference type="Pfam" id="PF17147"/>
    </source>
</evidence>
<dbReference type="GO" id="GO:0047553">
    <property type="term" value="F:2-oxoglutarate synthase activity"/>
    <property type="evidence" value="ECO:0007669"/>
    <property type="project" value="UniProtKB-EC"/>
</dbReference>
<dbReference type="InterPro" id="IPR050722">
    <property type="entry name" value="Pyruvate:ferred/Flavod_OxRd"/>
</dbReference>
<dbReference type="InterPro" id="IPR009014">
    <property type="entry name" value="Transketo_C/PFOR_II"/>
</dbReference>
<dbReference type="PANTHER" id="PTHR32154">
    <property type="entry name" value="PYRUVATE-FLAVODOXIN OXIDOREDUCTASE-RELATED"/>
    <property type="match status" value="1"/>
</dbReference>
<dbReference type="EC" id="1.2.7.3" evidence="2"/>
<reference evidence="2" key="1">
    <citation type="submission" date="2019-03" db="EMBL/GenBank/DDBJ databases">
        <title>Single cell metagenomics reveals metabolic interactions within the superorganism composed of flagellate Streblomastix strix and complex community of Bacteroidetes bacteria on its surface.</title>
        <authorList>
            <person name="Treitli S.C."/>
            <person name="Kolisko M."/>
            <person name="Husnik F."/>
            <person name="Keeling P."/>
            <person name="Hampl V."/>
        </authorList>
    </citation>
    <scope>NUCLEOTIDE SEQUENCE</scope>
    <source>
        <strain evidence="2">STM</strain>
    </source>
</reference>
<dbReference type="AlphaFoldDB" id="A0A5J4RNU0"/>
<dbReference type="Gene3D" id="3.40.50.920">
    <property type="match status" value="1"/>
</dbReference>
<proteinExistence type="predicted"/>
<dbReference type="GO" id="GO:0006979">
    <property type="term" value="P:response to oxidative stress"/>
    <property type="evidence" value="ECO:0007669"/>
    <property type="project" value="TreeGrafter"/>
</dbReference>
<dbReference type="SUPFAM" id="SSF52922">
    <property type="entry name" value="TK C-terminal domain-like"/>
    <property type="match status" value="1"/>
</dbReference>
<dbReference type="InterPro" id="IPR033412">
    <property type="entry name" value="PFOR_II"/>
</dbReference>
<keyword evidence="2" id="KW-0560">Oxidoreductase</keyword>
<name>A0A5J4RNU0_9ZZZZ</name>
<accession>A0A5J4RNU0</accession>
<dbReference type="Pfam" id="PF17147">
    <property type="entry name" value="PFOR_II"/>
    <property type="match status" value="1"/>
</dbReference>
<evidence type="ECO:0000313" key="2">
    <source>
        <dbReference type="EMBL" id="KAA6335636.1"/>
    </source>
</evidence>
<gene>
    <name evidence="2" type="ORF">EZS27_016157</name>
</gene>
<protein>
    <submittedName>
        <fullName evidence="2">2-oxoglutarate oxidoreductase subunit KorA</fullName>
        <ecNumber evidence="2">1.2.7.3</ecNumber>
    </submittedName>
</protein>